<dbReference type="InterPro" id="IPR007534">
    <property type="entry name" value="LuxE"/>
</dbReference>
<dbReference type="SUPFAM" id="SSF56801">
    <property type="entry name" value="Acetyl-CoA synthetase-like"/>
    <property type="match status" value="1"/>
</dbReference>
<dbReference type="Gene3D" id="3.40.50.12780">
    <property type="entry name" value="N-terminal domain of ligase-like"/>
    <property type="match status" value="1"/>
</dbReference>
<feature type="domain" description="Acyl-protein synthetase LuxE" evidence="1">
    <location>
        <begin position="17"/>
        <end position="325"/>
    </location>
</feature>
<dbReference type="Pfam" id="PF04443">
    <property type="entry name" value="LuxE"/>
    <property type="match status" value="1"/>
</dbReference>
<dbReference type="Proteomes" id="UP001595792">
    <property type="component" value="Unassembled WGS sequence"/>
</dbReference>
<evidence type="ECO:0000313" key="3">
    <source>
        <dbReference type="Proteomes" id="UP001595792"/>
    </source>
</evidence>
<dbReference type="InterPro" id="IPR042099">
    <property type="entry name" value="ANL_N_sf"/>
</dbReference>
<gene>
    <name evidence="2" type="ORF">ACFOUY_10570</name>
</gene>
<name>A0ABV8NMR5_9SPHI</name>
<evidence type="ECO:0000259" key="1">
    <source>
        <dbReference type="Pfam" id="PF04443"/>
    </source>
</evidence>
<protein>
    <submittedName>
        <fullName evidence="2">Acyl transferase</fullName>
    </submittedName>
</protein>
<dbReference type="GO" id="GO:0016740">
    <property type="term" value="F:transferase activity"/>
    <property type="evidence" value="ECO:0007669"/>
    <property type="project" value="UniProtKB-KW"/>
</dbReference>
<comment type="caution">
    <text evidence="2">The sequence shown here is derived from an EMBL/GenBank/DDBJ whole genome shotgun (WGS) entry which is preliminary data.</text>
</comment>
<keyword evidence="3" id="KW-1185">Reference proteome</keyword>
<dbReference type="EMBL" id="JBHSBY010000104">
    <property type="protein sequence ID" value="MFC4197143.1"/>
    <property type="molecule type" value="Genomic_DNA"/>
</dbReference>
<proteinExistence type="predicted"/>
<keyword evidence="2" id="KW-0808">Transferase</keyword>
<organism evidence="2 3">
    <name type="scientific">Pedobacter jamesrossensis</name>
    <dbReference type="NCBI Taxonomy" id="1908238"/>
    <lineage>
        <taxon>Bacteria</taxon>
        <taxon>Pseudomonadati</taxon>
        <taxon>Bacteroidota</taxon>
        <taxon>Sphingobacteriia</taxon>
        <taxon>Sphingobacteriales</taxon>
        <taxon>Sphingobacteriaceae</taxon>
        <taxon>Pedobacter</taxon>
    </lineage>
</organism>
<sequence>MNLSAENIFSIQNIEQFSELALATFKHQALNCAVYAEYIHHLHINIDEVKTVNQIPFLPISFFKTHDVLSNQNPVEITFSSSGTTGMSQSSHQVTDVKLYEQSYLQAFNQFYGNTEDYCFLALLPSYQQRSGSSLIYMVNDLIAKSKNAQSGYFLYNHQELFQTLTDLKSKNQKTVLIGVTYALLDFIEQYKTDFPELIVMETGGMKGKRKEMVREELHEQLTAGFGIKSIHSEYGMTELLSQAYSLGDGIFNCPNWMQVLIRDTNDPLSLMPRGRTGGLNVIDLANVNSCSFIATQDLGKIHPDGSFEVLGRFDNADIRGCNLLVQ</sequence>
<evidence type="ECO:0000313" key="2">
    <source>
        <dbReference type="EMBL" id="MFC4197143.1"/>
    </source>
</evidence>
<reference evidence="3" key="1">
    <citation type="journal article" date="2019" name="Int. J. Syst. Evol. Microbiol.">
        <title>The Global Catalogue of Microorganisms (GCM) 10K type strain sequencing project: providing services to taxonomists for standard genome sequencing and annotation.</title>
        <authorList>
            <consortium name="The Broad Institute Genomics Platform"/>
            <consortium name="The Broad Institute Genome Sequencing Center for Infectious Disease"/>
            <person name="Wu L."/>
            <person name="Ma J."/>
        </authorList>
    </citation>
    <scope>NUCLEOTIDE SEQUENCE [LARGE SCALE GENOMIC DNA]</scope>
    <source>
        <strain evidence="3">CCM 8689</strain>
    </source>
</reference>
<dbReference type="RefSeq" id="WP_378960530.1">
    <property type="nucleotide sequence ID" value="NZ_JBHRXC010000001.1"/>
</dbReference>
<accession>A0ABV8NMR5</accession>